<dbReference type="PANTHER" id="PTHR37804">
    <property type="entry name" value="CDAA REGULATORY PROTEIN CDAR"/>
    <property type="match status" value="1"/>
</dbReference>
<protein>
    <submittedName>
        <fullName evidence="2">CdaR family protein</fullName>
    </submittedName>
</protein>
<dbReference type="Gene3D" id="2.170.120.40">
    <property type="entry name" value="YbbR-like domain"/>
    <property type="match status" value="2"/>
</dbReference>
<comment type="caution">
    <text evidence="2">The sequence shown here is derived from an EMBL/GenBank/DDBJ whole genome shotgun (WGS) entry which is preliminary data.</text>
</comment>
<name>A0AAW9NCX1_9BACI</name>
<dbReference type="EMBL" id="JARNBH010000009">
    <property type="protein sequence ID" value="MEC0273272.1"/>
    <property type="molecule type" value="Genomic_DNA"/>
</dbReference>
<dbReference type="PANTHER" id="PTHR37804:SF1">
    <property type="entry name" value="CDAA REGULATORY PROTEIN CDAR"/>
    <property type="match status" value="1"/>
</dbReference>
<feature type="region of interest" description="Disordered" evidence="1">
    <location>
        <begin position="317"/>
        <end position="361"/>
    </location>
</feature>
<dbReference type="Proteomes" id="UP001307168">
    <property type="component" value="Unassembled WGS sequence"/>
</dbReference>
<feature type="compositionally biased region" description="Acidic residues" evidence="1">
    <location>
        <begin position="321"/>
        <end position="337"/>
    </location>
</feature>
<dbReference type="Gene3D" id="2.170.120.30">
    <property type="match status" value="2"/>
</dbReference>
<dbReference type="RefSeq" id="WP_367406699.1">
    <property type="nucleotide sequence ID" value="NZ_JARNBG010000008.1"/>
</dbReference>
<feature type="compositionally biased region" description="Basic and acidic residues" evidence="1">
    <location>
        <begin position="338"/>
        <end position="353"/>
    </location>
</feature>
<gene>
    <name evidence="2" type="ORF">P4706_09305</name>
</gene>
<dbReference type="InterPro" id="IPR012505">
    <property type="entry name" value="YbbR"/>
</dbReference>
<accession>A0AAW9NCX1</accession>
<evidence type="ECO:0000313" key="3">
    <source>
        <dbReference type="Proteomes" id="UP001307168"/>
    </source>
</evidence>
<dbReference type="AlphaFoldDB" id="A0AAW9NCX1"/>
<dbReference type="InterPro" id="IPR053154">
    <property type="entry name" value="c-di-AMP_regulator"/>
</dbReference>
<reference evidence="2 3" key="1">
    <citation type="submission" date="2023-03" db="EMBL/GenBank/DDBJ databases">
        <title>Bacillus Genome Sequencing.</title>
        <authorList>
            <person name="Dunlap C."/>
        </authorList>
    </citation>
    <scope>NUCLEOTIDE SEQUENCE [LARGE SCALE GENOMIC DNA]</scope>
    <source>
        <strain evidence="2 3">B-41290</strain>
    </source>
</reference>
<evidence type="ECO:0000313" key="2">
    <source>
        <dbReference type="EMBL" id="MEC0273272.1"/>
    </source>
</evidence>
<proteinExistence type="predicted"/>
<keyword evidence="3" id="KW-1185">Reference proteome</keyword>
<evidence type="ECO:0000256" key="1">
    <source>
        <dbReference type="SAM" id="MobiDB-lite"/>
    </source>
</evidence>
<dbReference type="Pfam" id="PF07949">
    <property type="entry name" value="YbbR"/>
    <property type="match status" value="3"/>
</dbReference>
<organism evidence="2 3">
    <name type="scientific">Peribacillus castrilensis</name>
    <dbReference type="NCBI Taxonomy" id="2897690"/>
    <lineage>
        <taxon>Bacteria</taxon>
        <taxon>Bacillati</taxon>
        <taxon>Bacillota</taxon>
        <taxon>Bacilli</taxon>
        <taxon>Bacillales</taxon>
        <taxon>Bacillaceae</taxon>
        <taxon>Peribacillus</taxon>
    </lineage>
</organism>
<sequence>MDKFTNSAWFMRIVAFALAALLFISINFEMESDKKSLGLSTAPEISTETIENVPVEVYYDRENLVVSGVPETVDVTLKGAKSLLINAKNQRDFKVYVDLSDPAISMGDRTVTFKISELNEKLVATIDPEYAEVNVQERVTKEFSVEAEYNSSLLEEGYTAGQPTVSPQTVKITGAKDAIEQISYVKANLEISKGLNETVNSKATVKALDRDLNKLDVTIEPSSVAVSLKVSIPSKTVSIAPKQTGKAKDGIRITSISVDPKEVTLFGSETSLEKIDEVNLPVNISKIDGDTELELDLNKPDSVQKMSLGKAQVKIRTEKVDVDEEDAEPVVEEEEPETEQKQEEQVVEEKPKAEEEEEDEAAAIESKTFNNIQIVPVGMRDDQDAELESDVTSITLLGEADDLKKITKDDINLTVDVSNLDEGTHDVELAVTVPEGVEWELDSKTVSVTITQKDEET</sequence>